<evidence type="ECO:0000256" key="1">
    <source>
        <dbReference type="SAM" id="Coils"/>
    </source>
</evidence>
<feature type="coiled-coil region" evidence="1">
    <location>
        <begin position="114"/>
        <end position="190"/>
    </location>
</feature>
<dbReference type="Proteomes" id="UP000799428">
    <property type="component" value="Unassembled WGS sequence"/>
</dbReference>
<feature type="compositionally biased region" description="Polar residues" evidence="2">
    <location>
        <begin position="7"/>
        <end position="16"/>
    </location>
</feature>
<evidence type="ECO:0008006" key="5">
    <source>
        <dbReference type="Google" id="ProtNLM"/>
    </source>
</evidence>
<keyword evidence="1" id="KW-0175">Coiled coil</keyword>
<evidence type="ECO:0000313" key="4">
    <source>
        <dbReference type="Proteomes" id="UP000799428"/>
    </source>
</evidence>
<sequence>MFGMTAPHTNTYSTETMLLPGRIDPRELDPNNPNRPTLRKKRNNLNPGRAREHLKACRVTIRCQPAGNTIAGRPNSPWVANACQSVFQWSSCDDRIVKLPPRQICTPSSTDLSLESAQQETADLRVGVKHLERQLESAQQETADLRVGVKHLERQLESAQQETADLRVGVKHLERQLESAQQETADLRVGVKHLTEKMKAVVKSRDSAHEAYSILEGVAKARLIEIQELQHERDQIYQARQNEIKEANKAHQNEIEAANRAYQKEKDDVVESHQKKMDAAKGAYQKKMNAADQARQNEKTTTRQDYQGYLDAAMESYDKKCTTLGDAINILKREKEDMNVEHEKTIQEKDHEIAIMRQCVVDTVGVTRESLAVVEAIEKHLSDIRSRQDLKDEMKRSLTSG</sequence>
<protein>
    <recommendedName>
        <fullName evidence="5">SWI5-dependent HO expression protein 3</fullName>
    </recommendedName>
</protein>
<feature type="coiled-coil region" evidence="1">
    <location>
        <begin position="226"/>
        <end position="297"/>
    </location>
</feature>
<dbReference type="AlphaFoldDB" id="A0A6G1KCS1"/>
<proteinExistence type="predicted"/>
<accession>A0A6G1KCS1</accession>
<evidence type="ECO:0000313" key="3">
    <source>
        <dbReference type="EMBL" id="KAF2710335.1"/>
    </source>
</evidence>
<feature type="region of interest" description="Disordered" evidence="2">
    <location>
        <begin position="1"/>
        <end position="49"/>
    </location>
</feature>
<organism evidence="3 4">
    <name type="scientific">Pleomassaria siparia CBS 279.74</name>
    <dbReference type="NCBI Taxonomy" id="1314801"/>
    <lineage>
        <taxon>Eukaryota</taxon>
        <taxon>Fungi</taxon>
        <taxon>Dikarya</taxon>
        <taxon>Ascomycota</taxon>
        <taxon>Pezizomycotina</taxon>
        <taxon>Dothideomycetes</taxon>
        <taxon>Pleosporomycetidae</taxon>
        <taxon>Pleosporales</taxon>
        <taxon>Pleomassariaceae</taxon>
        <taxon>Pleomassaria</taxon>
    </lineage>
</organism>
<keyword evidence="4" id="KW-1185">Reference proteome</keyword>
<dbReference type="Gene3D" id="1.20.5.340">
    <property type="match status" value="1"/>
</dbReference>
<gene>
    <name evidence="3" type="ORF">K504DRAFT_259289</name>
</gene>
<evidence type="ECO:0000256" key="2">
    <source>
        <dbReference type="SAM" id="MobiDB-lite"/>
    </source>
</evidence>
<name>A0A6G1KCS1_9PLEO</name>
<dbReference type="EMBL" id="MU005769">
    <property type="protein sequence ID" value="KAF2710335.1"/>
    <property type="molecule type" value="Genomic_DNA"/>
</dbReference>
<reference evidence="3" key="1">
    <citation type="journal article" date="2020" name="Stud. Mycol.">
        <title>101 Dothideomycetes genomes: a test case for predicting lifestyles and emergence of pathogens.</title>
        <authorList>
            <person name="Haridas S."/>
            <person name="Albert R."/>
            <person name="Binder M."/>
            <person name="Bloem J."/>
            <person name="Labutti K."/>
            <person name="Salamov A."/>
            <person name="Andreopoulos B."/>
            <person name="Baker S."/>
            <person name="Barry K."/>
            <person name="Bills G."/>
            <person name="Bluhm B."/>
            <person name="Cannon C."/>
            <person name="Castanera R."/>
            <person name="Culley D."/>
            <person name="Daum C."/>
            <person name="Ezra D."/>
            <person name="Gonzalez J."/>
            <person name="Henrissat B."/>
            <person name="Kuo A."/>
            <person name="Liang C."/>
            <person name="Lipzen A."/>
            <person name="Lutzoni F."/>
            <person name="Magnuson J."/>
            <person name="Mondo S."/>
            <person name="Nolan M."/>
            <person name="Ohm R."/>
            <person name="Pangilinan J."/>
            <person name="Park H.-J."/>
            <person name="Ramirez L."/>
            <person name="Alfaro M."/>
            <person name="Sun H."/>
            <person name="Tritt A."/>
            <person name="Yoshinaga Y."/>
            <person name="Zwiers L.-H."/>
            <person name="Turgeon B."/>
            <person name="Goodwin S."/>
            <person name="Spatafora J."/>
            <person name="Crous P."/>
            <person name="Grigoriev I."/>
        </authorList>
    </citation>
    <scope>NUCLEOTIDE SEQUENCE</scope>
    <source>
        <strain evidence="3">CBS 279.74</strain>
    </source>
</reference>